<dbReference type="InterPro" id="IPR024047">
    <property type="entry name" value="MM3350-like_sf"/>
</dbReference>
<protein>
    <submittedName>
        <fullName evidence="3">Plasmid pRiA4b ORF-3-like protein</fullName>
    </submittedName>
</protein>
<dbReference type="OrthoDB" id="9801392at2"/>
<feature type="domain" description="Plasmid pRiA4b Orf3-like" evidence="2">
    <location>
        <begin position="267"/>
        <end position="387"/>
    </location>
</feature>
<proteinExistence type="predicted"/>
<feature type="region of interest" description="Disordered" evidence="1">
    <location>
        <begin position="372"/>
        <end position="410"/>
    </location>
</feature>
<dbReference type="KEGG" id="rlc:K227x_60020"/>
<sequence length="410" mass="46866">MKKRPQKAMNAILKRQSFEPGTPGPLLLNIESLMDALATGVPTNSKYFAFPIRCLADMNERLVTPVAHKMKRPQLKSFPTLAGLFLLLRASGLAVGATKPKRLLHIDPEMREKWDELNSTEQYMSLLETWWTKVAWTMLGESDPFETKLQSDTRNLYYQLSEPLMNAVDWNDHLYSWDHRTAAALLEQFGWTKTAYATAAAEGKVAEIRSIEKTDFGDAMFATLNDVLGGRKRDGSIIQRELQSLFPNWKNSLRPAEQAFREGRYKLRLAWMKVWRRLEAPATTSLEDVTRLLLESFDFEQDHLYQLSYRTASGKEVTVEDPRYHDGKLFADKVRLGELPLKIGDSIGLLFDFGDCWRFTITIESVDESATDDFAPVITASEGEAPKQYDLDDDDDYYDDDDEDEDEDGT</sequence>
<dbReference type="Pfam" id="PF07929">
    <property type="entry name" value="PRiA4_ORF3"/>
    <property type="match status" value="1"/>
</dbReference>
<feature type="compositionally biased region" description="Acidic residues" evidence="1">
    <location>
        <begin position="391"/>
        <end position="410"/>
    </location>
</feature>
<dbReference type="Gene3D" id="3.10.290.30">
    <property type="entry name" value="MM3350-like"/>
    <property type="match status" value="1"/>
</dbReference>
<evidence type="ECO:0000259" key="2">
    <source>
        <dbReference type="Pfam" id="PF07929"/>
    </source>
</evidence>
<reference evidence="3 4" key="1">
    <citation type="submission" date="2019-02" db="EMBL/GenBank/DDBJ databases">
        <title>Deep-cultivation of Planctomycetes and their phenomic and genomic characterization uncovers novel biology.</title>
        <authorList>
            <person name="Wiegand S."/>
            <person name="Jogler M."/>
            <person name="Boedeker C."/>
            <person name="Pinto D."/>
            <person name="Vollmers J."/>
            <person name="Rivas-Marin E."/>
            <person name="Kohn T."/>
            <person name="Peeters S.H."/>
            <person name="Heuer A."/>
            <person name="Rast P."/>
            <person name="Oberbeckmann S."/>
            <person name="Bunk B."/>
            <person name="Jeske O."/>
            <person name="Meyerdierks A."/>
            <person name="Storesund J.E."/>
            <person name="Kallscheuer N."/>
            <person name="Luecker S."/>
            <person name="Lage O.M."/>
            <person name="Pohl T."/>
            <person name="Merkel B.J."/>
            <person name="Hornburger P."/>
            <person name="Mueller R.-W."/>
            <person name="Bruemmer F."/>
            <person name="Labrenz M."/>
            <person name="Spormann A.M."/>
            <person name="Op den Camp H."/>
            <person name="Overmann J."/>
            <person name="Amann R."/>
            <person name="Jetten M.S.M."/>
            <person name="Mascher T."/>
            <person name="Medema M.H."/>
            <person name="Devos D.P."/>
            <person name="Kaster A.-K."/>
            <person name="Ovreas L."/>
            <person name="Rohde M."/>
            <person name="Galperin M.Y."/>
            <person name="Jogler C."/>
        </authorList>
    </citation>
    <scope>NUCLEOTIDE SEQUENCE [LARGE SCALE GENOMIC DNA]</scope>
    <source>
        <strain evidence="3 4">K22_7</strain>
    </source>
</reference>
<dbReference type="EMBL" id="CP036525">
    <property type="protein sequence ID" value="QDT07574.1"/>
    <property type="molecule type" value="Genomic_DNA"/>
</dbReference>
<dbReference type="RefSeq" id="WP_145175729.1">
    <property type="nucleotide sequence ID" value="NZ_CP036525.1"/>
</dbReference>
<evidence type="ECO:0000313" key="3">
    <source>
        <dbReference type="EMBL" id="QDT07574.1"/>
    </source>
</evidence>
<accession>A0A517NKA4</accession>
<evidence type="ECO:0000313" key="4">
    <source>
        <dbReference type="Proteomes" id="UP000318538"/>
    </source>
</evidence>
<name>A0A517NKA4_9BACT</name>
<organism evidence="3 4">
    <name type="scientific">Rubripirellula lacrimiformis</name>
    <dbReference type="NCBI Taxonomy" id="1930273"/>
    <lineage>
        <taxon>Bacteria</taxon>
        <taxon>Pseudomonadati</taxon>
        <taxon>Planctomycetota</taxon>
        <taxon>Planctomycetia</taxon>
        <taxon>Pirellulales</taxon>
        <taxon>Pirellulaceae</taxon>
        <taxon>Rubripirellula</taxon>
    </lineage>
</organism>
<gene>
    <name evidence="3" type="ORF">K227x_60020</name>
</gene>
<dbReference type="SUPFAM" id="SSF159941">
    <property type="entry name" value="MM3350-like"/>
    <property type="match status" value="1"/>
</dbReference>
<dbReference type="Proteomes" id="UP000318538">
    <property type="component" value="Chromosome"/>
</dbReference>
<evidence type="ECO:0000256" key="1">
    <source>
        <dbReference type="SAM" id="MobiDB-lite"/>
    </source>
</evidence>
<dbReference type="AlphaFoldDB" id="A0A517NKA4"/>
<keyword evidence="4" id="KW-1185">Reference proteome</keyword>
<dbReference type="InterPro" id="IPR012912">
    <property type="entry name" value="Plasmid_pRiA4b_Orf3-like"/>
</dbReference>